<evidence type="ECO:0000256" key="10">
    <source>
        <dbReference type="ARBA" id="ARBA00023239"/>
    </source>
</evidence>
<keyword evidence="18" id="KW-0670">Pyruvate</keyword>
<feature type="binding site" evidence="12">
    <location>
        <position position="341"/>
    </location>
    <ligand>
        <name>(2R)-2-phosphoglycerate</name>
        <dbReference type="ChEBI" id="CHEBI:58289"/>
    </ligand>
</feature>
<evidence type="ECO:0000256" key="12">
    <source>
        <dbReference type="HAMAP-Rule" id="MF_00318"/>
    </source>
</evidence>
<dbReference type="FunFam" id="3.30.390.10:FF:000001">
    <property type="entry name" value="Enolase"/>
    <property type="match status" value="1"/>
</dbReference>
<keyword evidence="6 12" id="KW-0964">Secreted</keyword>
<comment type="similarity">
    <text evidence="2 12">Belongs to the enolase family.</text>
</comment>
<evidence type="ECO:0000256" key="2">
    <source>
        <dbReference type="ARBA" id="ARBA00009604"/>
    </source>
</evidence>
<sequence>MTKIANIKGREVLDSRGNPTVEADVILEDGAVGSACAPSGASTGSREALELRDGDASRYLGKGVLKAVEAVNSKIRDALVGKDAADQRALDQIMLDLDGTENKANLGANAILAVSLAAAKAAAISLGKPLYAHIADINGTSGQFSMPVPMMNILNGGEHADNNVDIQEFMVQPVSAKSFSEALRVGAEIFHSLKKVLKAQGLNTAVGDEGGFAPNLPSNEAALAVIQEAVEKAGYKLGTDVTLALDCASSEFYKDGQYQLSGEGKNFDSEGFADYLAGLCERYPIVSIEDGMDESDWDGWKVLTDKLGAKVQLVGDDLFVTNTKILKQGIEKGVGNSILIKFNQIGSLSETLDAIKMAQDAGFTAVISHRSGETEDTTIADLAVATCAGQIKTGSLCRSDRVAKYNQLLRIEEALDGKAPYRGLSEIKGQG</sequence>
<feature type="binding site" evidence="12">
    <location>
        <position position="167"/>
    </location>
    <ligand>
        <name>(2R)-2-phosphoglycerate</name>
        <dbReference type="ChEBI" id="CHEBI:58289"/>
    </ligand>
</feature>
<evidence type="ECO:0000256" key="1">
    <source>
        <dbReference type="ARBA" id="ARBA00005031"/>
    </source>
</evidence>
<dbReference type="GO" id="GO:0006096">
    <property type="term" value="P:glycolytic process"/>
    <property type="evidence" value="ECO:0007669"/>
    <property type="project" value="UniProtKB-UniRule"/>
</dbReference>
<feature type="binding site" evidence="12 15">
    <location>
        <position position="316"/>
    </location>
    <ligand>
        <name>Mg(2+)</name>
        <dbReference type="ChEBI" id="CHEBI:18420"/>
    </ligand>
</feature>
<keyword evidence="9 12" id="KW-0324">Glycolysis</keyword>
<dbReference type="SUPFAM" id="SSF54826">
    <property type="entry name" value="Enolase N-terminal domain-like"/>
    <property type="match status" value="1"/>
</dbReference>
<comment type="subcellular location">
    <subcellularLocation>
        <location evidence="12">Cytoplasm</location>
    </subcellularLocation>
    <subcellularLocation>
        <location evidence="12">Secreted</location>
    </subcellularLocation>
    <subcellularLocation>
        <location evidence="12">Cell surface</location>
    </subcellularLocation>
    <text evidence="12">Fractions of enolase are present in both the cytoplasm and on the cell surface.</text>
</comment>
<feature type="binding site" evidence="14">
    <location>
        <position position="289"/>
    </location>
    <ligand>
        <name>substrate</name>
    </ligand>
</feature>
<dbReference type="SFLD" id="SFLDF00002">
    <property type="entry name" value="enolase"/>
    <property type="match status" value="1"/>
</dbReference>
<dbReference type="EMBL" id="QRDH01000008">
    <property type="protein sequence ID" value="RDU39956.1"/>
    <property type="molecule type" value="Genomic_DNA"/>
</dbReference>
<dbReference type="InterPro" id="IPR029017">
    <property type="entry name" value="Enolase-like_N"/>
</dbReference>
<name>A0A3D8H109_9GAMM</name>
<feature type="binding site" evidence="12 15">
    <location>
        <position position="289"/>
    </location>
    <ligand>
        <name>Mg(2+)</name>
        <dbReference type="ChEBI" id="CHEBI:18420"/>
    </ligand>
</feature>
<dbReference type="PANTHER" id="PTHR11902">
    <property type="entry name" value="ENOLASE"/>
    <property type="match status" value="1"/>
</dbReference>
<dbReference type="Gene3D" id="3.30.390.10">
    <property type="entry name" value="Enolase-like, N-terminal domain"/>
    <property type="match status" value="1"/>
</dbReference>
<dbReference type="Proteomes" id="UP000256431">
    <property type="component" value="Unassembled WGS sequence"/>
</dbReference>
<comment type="cofactor">
    <cofactor evidence="15">
        <name>Mg(2+)</name>
        <dbReference type="ChEBI" id="CHEBI:18420"/>
    </cofactor>
    <text evidence="15">Mg(2+) is required for catalysis and for stabilizing the dimer.</text>
</comment>
<comment type="function">
    <text evidence="11 12">Catalyzes the reversible conversion of 2-phosphoglycerate (2-PG) into phosphoenolpyruvate (PEP). It is essential for the degradation of carbohydrates via glycolysis.</text>
</comment>
<dbReference type="SMART" id="SM01192">
    <property type="entry name" value="Enolase_C"/>
    <property type="match status" value="1"/>
</dbReference>
<feature type="binding site" evidence="12">
    <location>
        <position position="392"/>
    </location>
    <ligand>
        <name>(2R)-2-phosphoglycerate</name>
        <dbReference type="ChEBI" id="CHEBI:58289"/>
    </ligand>
</feature>
<dbReference type="NCBIfam" id="TIGR01060">
    <property type="entry name" value="eno"/>
    <property type="match status" value="1"/>
</dbReference>
<evidence type="ECO:0000313" key="18">
    <source>
        <dbReference type="EMBL" id="RDU39956.1"/>
    </source>
</evidence>
<evidence type="ECO:0000256" key="3">
    <source>
        <dbReference type="ARBA" id="ARBA00012058"/>
    </source>
</evidence>
<comment type="caution">
    <text evidence="18">The sequence shown here is derived from an EMBL/GenBank/DDBJ whole genome shotgun (WGS) entry which is preliminary data.</text>
</comment>
<dbReference type="Pfam" id="PF03952">
    <property type="entry name" value="Enolase_N"/>
    <property type="match status" value="1"/>
</dbReference>
<dbReference type="CDD" id="cd03313">
    <property type="entry name" value="enolase"/>
    <property type="match status" value="1"/>
</dbReference>
<comment type="catalytic activity">
    <reaction evidence="12">
        <text>(2R)-2-phosphoglycerate = phosphoenolpyruvate + H2O</text>
        <dbReference type="Rhea" id="RHEA:10164"/>
        <dbReference type="ChEBI" id="CHEBI:15377"/>
        <dbReference type="ChEBI" id="CHEBI:58289"/>
        <dbReference type="ChEBI" id="CHEBI:58702"/>
        <dbReference type="EC" id="4.2.1.11"/>
    </reaction>
</comment>
<evidence type="ECO:0000256" key="15">
    <source>
        <dbReference type="PIRSR" id="PIRSR001400-3"/>
    </source>
</evidence>
<keyword evidence="10 12" id="KW-0456">Lyase</keyword>
<protein>
    <recommendedName>
        <fullName evidence="4 12">Enolase</fullName>
        <ecNumber evidence="3 12">4.2.1.11</ecNumber>
    </recommendedName>
    <alternativeName>
        <fullName evidence="12">2-phospho-D-glycerate hydro-lyase</fullName>
    </alternativeName>
    <alternativeName>
        <fullName evidence="12">2-phosphoglycerate dehydratase</fullName>
    </alternativeName>
</protein>
<dbReference type="InterPro" id="IPR020809">
    <property type="entry name" value="Enolase_CS"/>
</dbReference>
<evidence type="ECO:0000256" key="8">
    <source>
        <dbReference type="ARBA" id="ARBA00022842"/>
    </source>
</evidence>
<comment type="subunit">
    <text evidence="12">Component of the RNA degradosome, a multiprotein complex involved in RNA processing and mRNA degradation.</text>
</comment>
<dbReference type="InterPro" id="IPR020810">
    <property type="entry name" value="Enolase_C"/>
</dbReference>
<keyword evidence="8 12" id="KW-0460">Magnesium</keyword>
<feature type="domain" description="Enolase N-terminal" evidence="17">
    <location>
        <begin position="4"/>
        <end position="134"/>
    </location>
</feature>
<dbReference type="GO" id="GO:0000015">
    <property type="term" value="C:phosphopyruvate hydratase complex"/>
    <property type="evidence" value="ECO:0007669"/>
    <property type="project" value="InterPro"/>
</dbReference>
<evidence type="ECO:0000313" key="19">
    <source>
        <dbReference type="Proteomes" id="UP000256431"/>
    </source>
</evidence>
<evidence type="ECO:0000256" key="4">
    <source>
        <dbReference type="ARBA" id="ARBA00017068"/>
    </source>
</evidence>
<dbReference type="SUPFAM" id="SSF51604">
    <property type="entry name" value="Enolase C-terminal domain-like"/>
    <property type="match status" value="1"/>
</dbReference>
<feature type="binding site" evidence="14">
    <location>
        <position position="392"/>
    </location>
    <ligand>
        <name>substrate</name>
    </ligand>
</feature>
<feature type="active site" description="Proton acceptor" evidence="12 13">
    <location>
        <position position="341"/>
    </location>
</feature>
<dbReference type="InterPro" id="IPR020811">
    <property type="entry name" value="Enolase_N"/>
</dbReference>
<keyword evidence="19" id="KW-1185">Reference proteome</keyword>
<evidence type="ECO:0000256" key="13">
    <source>
        <dbReference type="PIRSR" id="PIRSR001400-1"/>
    </source>
</evidence>
<evidence type="ECO:0000256" key="9">
    <source>
        <dbReference type="ARBA" id="ARBA00023152"/>
    </source>
</evidence>
<dbReference type="SFLD" id="SFLDG00178">
    <property type="entry name" value="enolase"/>
    <property type="match status" value="1"/>
</dbReference>
<keyword evidence="7 12" id="KW-0479">Metal-binding</keyword>
<dbReference type="PIRSF" id="PIRSF001400">
    <property type="entry name" value="Enolase"/>
    <property type="match status" value="1"/>
</dbReference>
<dbReference type="RefSeq" id="WP_104271461.1">
    <property type="nucleotide sequence ID" value="NZ_PSSW01000009.1"/>
</dbReference>
<dbReference type="PRINTS" id="PR00148">
    <property type="entry name" value="ENOLASE"/>
</dbReference>
<proteinExistence type="inferred from homology"/>
<reference evidence="18 19" key="1">
    <citation type="submission" date="2018-08" db="EMBL/GenBank/DDBJ databases">
        <title>Genome sequence of Marinobacter flavimaris KCTC 12185.</title>
        <authorList>
            <person name="Chun J."/>
            <person name="Kim B.-Y."/>
            <person name="Choi S.-B."/>
            <person name="Kwak M.-J."/>
        </authorList>
    </citation>
    <scope>NUCLEOTIDE SEQUENCE [LARGE SCALE GENOMIC DNA]</scope>
    <source>
        <strain evidence="18 19">KCTC 12185</strain>
    </source>
</reference>
<feature type="domain" description="Enolase C-terminal TIM barrel" evidence="16">
    <location>
        <begin position="143"/>
        <end position="429"/>
    </location>
</feature>
<feature type="binding site" evidence="12">
    <location>
        <position position="371"/>
    </location>
    <ligand>
        <name>(2R)-2-phosphoglycerate</name>
        <dbReference type="ChEBI" id="CHEBI:58289"/>
    </ligand>
</feature>
<comment type="cofactor">
    <cofactor evidence="12">
        <name>Mg(2+)</name>
        <dbReference type="ChEBI" id="CHEBI:18420"/>
    </cofactor>
    <text evidence="12">Binds a second Mg(2+) ion via substrate during catalysis.</text>
</comment>
<dbReference type="AlphaFoldDB" id="A0A3D8H109"/>
<dbReference type="GO" id="GO:0009986">
    <property type="term" value="C:cell surface"/>
    <property type="evidence" value="ECO:0007669"/>
    <property type="project" value="UniProtKB-SubCell"/>
</dbReference>
<dbReference type="InterPro" id="IPR036849">
    <property type="entry name" value="Enolase-like_C_sf"/>
</dbReference>
<dbReference type="EC" id="4.2.1.11" evidence="3 12"/>
<dbReference type="Pfam" id="PF00113">
    <property type="entry name" value="Enolase_C"/>
    <property type="match status" value="1"/>
</dbReference>
<dbReference type="GO" id="GO:0004634">
    <property type="term" value="F:phosphopyruvate hydratase activity"/>
    <property type="evidence" value="ECO:0007669"/>
    <property type="project" value="UniProtKB-UniRule"/>
</dbReference>
<dbReference type="GO" id="GO:0000287">
    <property type="term" value="F:magnesium ion binding"/>
    <property type="evidence" value="ECO:0007669"/>
    <property type="project" value="UniProtKB-UniRule"/>
</dbReference>
<feature type="binding site" evidence="14">
    <location>
        <position position="159"/>
    </location>
    <ligand>
        <name>substrate</name>
    </ligand>
</feature>
<feature type="binding site" evidence="14">
    <location>
        <position position="316"/>
    </location>
    <ligand>
        <name>substrate</name>
    </ligand>
</feature>
<dbReference type="UniPathway" id="UPA00109">
    <property type="reaction ID" value="UER00187"/>
</dbReference>
<accession>A0A3D8H109</accession>
<evidence type="ECO:0000256" key="11">
    <source>
        <dbReference type="ARBA" id="ARBA00045763"/>
    </source>
</evidence>
<evidence type="ECO:0000256" key="14">
    <source>
        <dbReference type="PIRSR" id="PIRSR001400-2"/>
    </source>
</evidence>
<feature type="binding site" evidence="14">
    <location>
        <position position="168"/>
    </location>
    <ligand>
        <name>substrate</name>
    </ligand>
</feature>
<feature type="active site" description="Proton donor" evidence="12 13">
    <location>
        <position position="209"/>
    </location>
</feature>
<feature type="binding site" evidence="12">
    <location>
        <position position="370"/>
    </location>
    <ligand>
        <name>(2R)-2-phosphoglycerate</name>
        <dbReference type="ChEBI" id="CHEBI:58289"/>
    </ligand>
</feature>
<keyword evidence="5 12" id="KW-0963">Cytoplasm</keyword>
<dbReference type="InterPro" id="IPR000941">
    <property type="entry name" value="Enolase"/>
</dbReference>
<evidence type="ECO:0000256" key="6">
    <source>
        <dbReference type="ARBA" id="ARBA00022525"/>
    </source>
</evidence>
<evidence type="ECO:0000256" key="5">
    <source>
        <dbReference type="ARBA" id="ARBA00022490"/>
    </source>
</evidence>
<dbReference type="SFLD" id="SFLDS00001">
    <property type="entry name" value="Enolase"/>
    <property type="match status" value="1"/>
</dbReference>
<dbReference type="Gene3D" id="3.20.20.120">
    <property type="entry name" value="Enolase-like C-terminal domain"/>
    <property type="match status" value="1"/>
</dbReference>
<dbReference type="PANTHER" id="PTHR11902:SF1">
    <property type="entry name" value="ENOLASE"/>
    <property type="match status" value="1"/>
</dbReference>
<dbReference type="SMART" id="SM01193">
    <property type="entry name" value="Enolase_N"/>
    <property type="match status" value="1"/>
</dbReference>
<evidence type="ECO:0000259" key="17">
    <source>
        <dbReference type="SMART" id="SM01193"/>
    </source>
</evidence>
<dbReference type="HAMAP" id="MF_00318">
    <property type="entry name" value="Enolase"/>
    <property type="match status" value="1"/>
</dbReference>
<dbReference type="GO" id="GO:0005576">
    <property type="term" value="C:extracellular region"/>
    <property type="evidence" value="ECO:0007669"/>
    <property type="project" value="UniProtKB-SubCell"/>
</dbReference>
<evidence type="ECO:0000259" key="16">
    <source>
        <dbReference type="SMART" id="SM01192"/>
    </source>
</evidence>
<feature type="binding site" evidence="14">
    <location>
        <begin position="368"/>
        <end position="371"/>
    </location>
    <ligand>
        <name>substrate</name>
    </ligand>
</feature>
<comment type="pathway">
    <text evidence="1 12">Carbohydrate degradation; glycolysis; pyruvate from D-glyceraldehyde 3-phosphate: step 4/5.</text>
</comment>
<dbReference type="PROSITE" id="PS00164">
    <property type="entry name" value="ENOLASE"/>
    <property type="match status" value="1"/>
</dbReference>
<gene>
    <name evidence="12" type="primary">eno</name>
    <name evidence="18" type="ORF">DXI23_16410</name>
</gene>
<evidence type="ECO:0000256" key="7">
    <source>
        <dbReference type="ARBA" id="ARBA00022723"/>
    </source>
</evidence>
<organism evidence="18 19">
    <name type="scientific">Marinobacter flavimaris</name>
    <dbReference type="NCBI Taxonomy" id="262076"/>
    <lineage>
        <taxon>Bacteria</taxon>
        <taxon>Pseudomonadati</taxon>
        <taxon>Pseudomonadota</taxon>
        <taxon>Gammaproteobacteria</taxon>
        <taxon>Pseudomonadales</taxon>
        <taxon>Marinobacteraceae</taxon>
        <taxon>Marinobacter</taxon>
    </lineage>
</organism>
<feature type="binding site" evidence="12 15">
    <location>
        <position position="246"/>
    </location>
    <ligand>
        <name>Mg(2+)</name>
        <dbReference type="ChEBI" id="CHEBI:18420"/>
    </ligand>
</feature>
<dbReference type="FunFam" id="3.20.20.120:FF:000001">
    <property type="entry name" value="Enolase"/>
    <property type="match status" value="1"/>
</dbReference>